<dbReference type="AlphaFoldDB" id="A0A0F8WWE0"/>
<dbReference type="Pfam" id="PF07505">
    <property type="entry name" value="DUF5131"/>
    <property type="match status" value="1"/>
</dbReference>
<feature type="non-terminal residue" evidence="1">
    <location>
        <position position="1"/>
    </location>
</feature>
<organism evidence="1">
    <name type="scientific">marine sediment metagenome</name>
    <dbReference type="NCBI Taxonomy" id="412755"/>
    <lineage>
        <taxon>unclassified sequences</taxon>
        <taxon>metagenomes</taxon>
        <taxon>ecological metagenomes</taxon>
    </lineage>
</organism>
<name>A0A0F8WWE0_9ZZZZ</name>
<accession>A0A0F8WWE0</accession>
<gene>
    <name evidence="1" type="ORF">LCGC14_3016750</name>
</gene>
<proteinExistence type="predicted"/>
<dbReference type="InterPro" id="IPR011101">
    <property type="entry name" value="DUF5131"/>
</dbReference>
<reference evidence="1" key="1">
    <citation type="journal article" date="2015" name="Nature">
        <title>Complex archaea that bridge the gap between prokaryotes and eukaryotes.</title>
        <authorList>
            <person name="Spang A."/>
            <person name="Saw J.H."/>
            <person name="Jorgensen S.L."/>
            <person name="Zaremba-Niedzwiedzka K."/>
            <person name="Martijn J."/>
            <person name="Lind A.E."/>
            <person name="van Eijk R."/>
            <person name="Schleper C."/>
            <person name="Guy L."/>
            <person name="Ettema T.J."/>
        </authorList>
    </citation>
    <scope>NUCLEOTIDE SEQUENCE</scope>
</reference>
<dbReference type="EMBL" id="LAZR01062597">
    <property type="protein sequence ID" value="KKK61197.1"/>
    <property type="molecule type" value="Genomic_DNA"/>
</dbReference>
<comment type="caution">
    <text evidence="1">The sequence shown here is derived from an EMBL/GenBank/DDBJ whole genome shotgun (WGS) entry which is preliminary data.</text>
</comment>
<evidence type="ECO:0000313" key="1">
    <source>
        <dbReference type="EMBL" id="KKK61197.1"/>
    </source>
</evidence>
<sequence>KTPRLSKSGVEYLDYSWGVWSGCRNLQAGICSVKACWAKGIALHYPKLYPYGFEPHYYHEAIESPMQLKKPSRISVGWVGDIIGYCDSSSVARESIIRTIQKCPQHTFLFLTKNPEKLHQWSPFPDNCWVGVSVTNQLMLSDALLRLIGVDAKVKFLSFEPLLGEINVSFNGVGEIGFPNGELQWVIIGSQTKPTVFPKIEWVSEIVQACDKAKIPVFLKGNLEPLWTLENSREPFFKFHRPSPGATEIGKLRQEMPDVKAIH</sequence>
<protein>
    <submittedName>
        <fullName evidence="1">Uncharacterized protein</fullName>
    </submittedName>
</protein>